<dbReference type="PANTHER" id="PTHR44305:SF2">
    <property type="entry name" value="SI:DKEY-192D15.2"/>
    <property type="match status" value="1"/>
</dbReference>
<comment type="caution">
    <text evidence="2">The sequence shown here is derived from an EMBL/GenBank/DDBJ whole genome shotgun (WGS) entry which is preliminary data.</text>
</comment>
<dbReference type="Proteomes" id="UP000660729">
    <property type="component" value="Unassembled WGS sequence"/>
</dbReference>
<gene>
    <name evidence="2" type="ORF">HII31_12059</name>
</gene>
<proteinExistence type="predicted"/>
<reference evidence="2" key="1">
    <citation type="submission" date="2020-04" db="EMBL/GenBank/DDBJ databases">
        <title>Draft genome resource of the tomato pathogen Pseudocercospora fuligena.</title>
        <authorList>
            <person name="Zaccaron A."/>
        </authorList>
    </citation>
    <scope>NUCLEOTIDE SEQUENCE</scope>
    <source>
        <strain evidence="2">PF001</strain>
    </source>
</reference>
<dbReference type="PROSITE" id="PS00108">
    <property type="entry name" value="PROTEIN_KINASE_ST"/>
    <property type="match status" value="1"/>
</dbReference>
<dbReference type="Pfam" id="PF00069">
    <property type="entry name" value="Pkinase"/>
    <property type="match status" value="1"/>
</dbReference>
<accession>A0A8H6VH51</accession>
<organism evidence="2 3">
    <name type="scientific">Pseudocercospora fuligena</name>
    <dbReference type="NCBI Taxonomy" id="685502"/>
    <lineage>
        <taxon>Eukaryota</taxon>
        <taxon>Fungi</taxon>
        <taxon>Dikarya</taxon>
        <taxon>Ascomycota</taxon>
        <taxon>Pezizomycotina</taxon>
        <taxon>Dothideomycetes</taxon>
        <taxon>Dothideomycetidae</taxon>
        <taxon>Mycosphaerellales</taxon>
        <taxon>Mycosphaerellaceae</taxon>
        <taxon>Pseudocercospora</taxon>
    </lineage>
</organism>
<dbReference type="OrthoDB" id="310217at2759"/>
<dbReference type="Gene3D" id="1.10.510.10">
    <property type="entry name" value="Transferase(Phosphotransferase) domain 1"/>
    <property type="match status" value="1"/>
</dbReference>
<protein>
    <submittedName>
        <fullName evidence="2">G2-specific protein kinase nimA</fullName>
    </submittedName>
</protein>
<dbReference type="InterPro" id="IPR053083">
    <property type="entry name" value="TF_kinase-domain_protein"/>
</dbReference>
<dbReference type="PROSITE" id="PS50011">
    <property type="entry name" value="PROTEIN_KINASE_DOM"/>
    <property type="match status" value="1"/>
</dbReference>
<keyword evidence="3" id="KW-1185">Reference proteome</keyword>
<dbReference type="AlphaFoldDB" id="A0A8H6VH51"/>
<feature type="domain" description="Protein kinase" evidence="1">
    <location>
        <begin position="392"/>
        <end position="721"/>
    </location>
</feature>
<keyword evidence="2" id="KW-0808">Transferase</keyword>
<dbReference type="InterPro" id="IPR000719">
    <property type="entry name" value="Prot_kinase_dom"/>
</dbReference>
<dbReference type="EMBL" id="JABCIY010000249">
    <property type="protein sequence ID" value="KAF7186650.1"/>
    <property type="molecule type" value="Genomic_DNA"/>
</dbReference>
<keyword evidence="2" id="KW-0418">Kinase</keyword>
<dbReference type="GO" id="GO:0004672">
    <property type="term" value="F:protein kinase activity"/>
    <property type="evidence" value="ECO:0007669"/>
    <property type="project" value="InterPro"/>
</dbReference>
<sequence>MAAAAPPGTPLQRWQDFNVDLWRTAQPGASLRGQGGVRTGARNAWATLTPATQANLIIQVDQSRFVRAQLDVTLTQPSPLPNAVPDTQIRETLRDFFERGYDATLSARSLAGSLNTIVDTVEHRTVRDRVIPFRDQAQADAATRMAALGTMRGYTRRIRSFGDRSRIGQGGPTKATGPVPTYVEDRDYLDANRGALGTRKDDLQTLLNDIQNEVQTRTNDNNVVPRGERTYLISHMRPLQKRIGLLTHIVEILDRWDRDTDVDDGEPINTFGQEPNVNSLGNFVKHLDNIKGFEEAMIRMKSAYDSRFSIRPLTTGTDVEVLFPAIARCHQQHMTWYDATVPEVDRLRGIFNNHWGGEYNALTANQQRRLGKKAKKALKQREARNVDLSSSWMGPMFLGAGSHGTASIWIKQDAAGRISDRVAVKDTNSLNPNYLYASGVVQPPPAMPMEAVAMLKLIDLPGSSSIVNIRNWRSKMPYGTRPGHRIYMEFCSGGDLSDLFKNHWPRNQNFMPESFLWAVFDSLVTAGLLMEGAHLRDTARTIWDEIIHGDMKPDNVFVGENTSGTFRGFPLVKLGDFGIATIFPKAGLNPADYWQPFSGPGYRAPEMAKIYRKSVNDVNGSYAPKSAANVWGVGMIMRGILHRNPWANLWEGPPNAPPGEPAMPWKPSDFTDPLEVNNYSQRLRDLIMSCLELVPENRPTFKQLRESILAEVGPDGTDPNLARLRDADPAADARFTTGGPPASVDKYAIGLAIDDLPADALPAVRFRDPPAVTSPVNVTVGGTTGALAPSAEYETVALPEFIRSVLSRKRTFDKIS</sequence>
<evidence type="ECO:0000259" key="1">
    <source>
        <dbReference type="PROSITE" id="PS50011"/>
    </source>
</evidence>
<dbReference type="SMART" id="SM00220">
    <property type="entry name" value="S_TKc"/>
    <property type="match status" value="1"/>
</dbReference>
<dbReference type="InterPro" id="IPR011009">
    <property type="entry name" value="Kinase-like_dom_sf"/>
</dbReference>
<dbReference type="GO" id="GO:0005524">
    <property type="term" value="F:ATP binding"/>
    <property type="evidence" value="ECO:0007669"/>
    <property type="project" value="InterPro"/>
</dbReference>
<dbReference type="PANTHER" id="PTHR44305">
    <property type="entry name" value="SI:DKEY-192D15.2-RELATED"/>
    <property type="match status" value="1"/>
</dbReference>
<name>A0A8H6VH51_9PEZI</name>
<dbReference type="SUPFAM" id="SSF56112">
    <property type="entry name" value="Protein kinase-like (PK-like)"/>
    <property type="match status" value="1"/>
</dbReference>
<evidence type="ECO:0000313" key="3">
    <source>
        <dbReference type="Proteomes" id="UP000660729"/>
    </source>
</evidence>
<dbReference type="InterPro" id="IPR008271">
    <property type="entry name" value="Ser/Thr_kinase_AS"/>
</dbReference>
<evidence type="ECO:0000313" key="2">
    <source>
        <dbReference type="EMBL" id="KAF7186650.1"/>
    </source>
</evidence>